<evidence type="ECO:0000313" key="3">
    <source>
        <dbReference type="EMBL" id="MPL58979.1"/>
    </source>
</evidence>
<feature type="transmembrane region" description="Helical" evidence="1">
    <location>
        <begin position="77"/>
        <end position="98"/>
    </location>
</feature>
<sequence>MPRVRQRILIAMLLVVLVPSLFAQPLSPAEVNPMDRVFLYPYSRGLDIASDITQYAAFASPAVFLFVVPESDYMETALMYAGSSLLAFGAGSLIKALVPRDRPYMYFDNPPARAAVEGDESFPSRHSCIAFSAAAFGSTLFALRYPNSPYRLPVTITSYALALATAALRVGSGNHFLSDVVAGALIGTVSGIVIPLIFAREK</sequence>
<keyword evidence="1" id="KW-0812">Transmembrane</keyword>
<keyword evidence="1" id="KW-1133">Transmembrane helix</keyword>
<feature type="domain" description="Phosphatidic acid phosphatase type 2/haloperoxidase" evidence="2">
    <location>
        <begin position="76"/>
        <end position="195"/>
    </location>
</feature>
<evidence type="ECO:0000256" key="1">
    <source>
        <dbReference type="SAM" id="Phobius"/>
    </source>
</evidence>
<dbReference type="Pfam" id="PF01569">
    <property type="entry name" value="PAP2"/>
    <property type="match status" value="1"/>
</dbReference>
<dbReference type="AlphaFoldDB" id="A0A644SW87"/>
<name>A0A644SW87_9ZZZZ</name>
<dbReference type="EMBL" id="VSSQ01000008">
    <property type="protein sequence ID" value="MPL58979.1"/>
    <property type="molecule type" value="Genomic_DNA"/>
</dbReference>
<organism evidence="3">
    <name type="scientific">bioreactor metagenome</name>
    <dbReference type="NCBI Taxonomy" id="1076179"/>
    <lineage>
        <taxon>unclassified sequences</taxon>
        <taxon>metagenomes</taxon>
        <taxon>ecological metagenomes</taxon>
    </lineage>
</organism>
<protein>
    <recommendedName>
        <fullName evidence="2">Phosphatidic acid phosphatase type 2/haloperoxidase domain-containing protein</fullName>
    </recommendedName>
</protein>
<dbReference type="InterPro" id="IPR036938">
    <property type="entry name" value="PAP2/HPO_sf"/>
</dbReference>
<dbReference type="PANTHER" id="PTHR14969">
    <property type="entry name" value="SPHINGOSINE-1-PHOSPHATE PHOSPHOHYDROLASE"/>
    <property type="match status" value="1"/>
</dbReference>
<comment type="caution">
    <text evidence="3">The sequence shown here is derived from an EMBL/GenBank/DDBJ whole genome shotgun (WGS) entry which is preliminary data.</text>
</comment>
<dbReference type="SMART" id="SM00014">
    <property type="entry name" value="acidPPc"/>
    <property type="match status" value="1"/>
</dbReference>
<proteinExistence type="predicted"/>
<dbReference type="Gene3D" id="1.20.144.10">
    <property type="entry name" value="Phosphatidic acid phosphatase type 2/haloperoxidase"/>
    <property type="match status" value="1"/>
</dbReference>
<dbReference type="PANTHER" id="PTHR14969:SF13">
    <property type="entry name" value="AT30094P"/>
    <property type="match status" value="1"/>
</dbReference>
<feature type="transmembrane region" description="Helical" evidence="1">
    <location>
        <begin position="180"/>
        <end position="199"/>
    </location>
</feature>
<feature type="transmembrane region" description="Helical" evidence="1">
    <location>
        <begin position="150"/>
        <end position="168"/>
    </location>
</feature>
<dbReference type="SUPFAM" id="SSF48317">
    <property type="entry name" value="Acid phosphatase/Vanadium-dependent haloperoxidase"/>
    <property type="match status" value="1"/>
</dbReference>
<reference evidence="3" key="1">
    <citation type="submission" date="2019-08" db="EMBL/GenBank/DDBJ databases">
        <authorList>
            <person name="Kucharzyk K."/>
            <person name="Murdoch R.W."/>
            <person name="Higgins S."/>
            <person name="Loffler F."/>
        </authorList>
    </citation>
    <scope>NUCLEOTIDE SEQUENCE</scope>
</reference>
<dbReference type="InterPro" id="IPR000326">
    <property type="entry name" value="PAP2/HPO"/>
</dbReference>
<keyword evidence="1" id="KW-0472">Membrane</keyword>
<gene>
    <name evidence="3" type="ORF">SDC9_04526</name>
</gene>
<accession>A0A644SW87</accession>
<evidence type="ECO:0000259" key="2">
    <source>
        <dbReference type="SMART" id="SM00014"/>
    </source>
</evidence>